<feature type="transmembrane region" description="Helical" evidence="19">
    <location>
        <begin position="178"/>
        <end position="194"/>
    </location>
</feature>
<proteinExistence type="inferred from homology"/>
<protein>
    <recommendedName>
        <fullName evidence="7 18">Phosphatidate cytidylyltransferase</fullName>
        <ecNumber evidence="6 18">2.7.7.41</ecNumber>
    </recommendedName>
</protein>
<evidence type="ECO:0000256" key="15">
    <source>
        <dbReference type="ARBA" id="ARBA00023136"/>
    </source>
</evidence>
<evidence type="ECO:0000313" key="20">
    <source>
        <dbReference type="EMBL" id="MBP2017691.1"/>
    </source>
</evidence>
<evidence type="ECO:0000256" key="8">
    <source>
        <dbReference type="ARBA" id="ARBA00022475"/>
    </source>
</evidence>
<evidence type="ECO:0000256" key="6">
    <source>
        <dbReference type="ARBA" id="ARBA00012487"/>
    </source>
</evidence>
<feature type="transmembrane region" description="Helical" evidence="19">
    <location>
        <begin position="102"/>
        <end position="124"/>
    </location>
</feature>
<feature type="transmembrane region" description="Helical" evidence="19">
    <location>
        <begin position="12"/>
        <end position="38"/>
    </location>
</feature>
<feature type="transmembrane region" description="Helical" evidence="19">
    <location>
        <begin position="76"/>
        <end position="95"/>
    </location>
</feature>
<keyword evidence="13 19" id="KW-1133">Transmembrane helix</keyword>
<evidence type="ECO:0000256" key="9">
    <source>
        <dbReference type="ARBA" id="ARBA00022516"/>
    </source>
</evidence>
<evidence type="ECO:0000256" key="17">
    <source>
        <dbReference type="ARBA" id="ARBA00023264"/>
    </source>
</evidence>
<evidence type="ECO:0000313" key="21">
    <source>
        <dbReference type="Proteomes" id="UP001519289"/>
    </source>
</evidence>
<keyword evidence="15 19" id="KW-0472">Membrane</keyword>
<feature type="transmembrane region" description="Helical" evidence="19">
    <location>
        <begin position="50"/>
        <end position="70"/>
    </location>
</feature>
<evidence type="ECO:0000256" key="11">
    <source>
        <dbReference type="ARBA" id="ARBA00022692"/>
    </source>
</evidence>
<feature type="transmembrane region" description="Helical" evidence="19">
    <location>
        <begin position="136"/>
        <end position="157"/>
    </location>
</feature>
<gene>
    <name evidence="20" type="ORF">J2Z79_001076</name>
</gene>
<organism evidence="20 21">
    <name type="scientific">Symbiobacterium terraclitae</name>
    <dbReference type="NCBI Taxonomy" id="557451"/>
    <lineage>
        <taxon>Bacteria</taxon>
        <taxon>Bacillati</taxon>
        <taxon>Bacillota</taxon>
        <taxon>Clostridia</taxon>
        <taxon>Eubacteriales</taxon>
        <taxon>Symbiobacteriaceae</taxon>
        <taxon>Symbiobacterium</taxon>
    </lineage>
</organism>
<keyword evidence="21" id="KW-1185">Reference proteome</keyword>
<feature type="transmembrane region" description="Helical" evidence="19">
    <location>
        <begin position="251"/>
        <end position="268"/>
    </location>
</feature>
<evidence type="ECO:0000256" key="7">
    <source>
        <dbReference type="ARBA" id="ARBA00019373"/>
    </source>
</evidence>
<dbReference type="PANTHER" id="PTHR46382">
    <property type="entry name" value="PHOSPHATIDATE CYTIDYLYLTRANSFERASE"/>
    <property type="match status" value="1"/>
</dbReference>
<evidence type="ECO:0000256" key="3">
    <source>
        <dbReference type="ARBA" id="ARBA00005119"/>
    </source>
</evidence>
<evidence type="ECO:0000256" key="1">
    <source>
        <dbReference type="ARBA" id="ARBA00001698"/>
    </source>
</evidence>
<comment type="pathway">
    <text evidence="4">Lipid metabolism.</text>
</comment>
<keyword evidence="11 18" id="KW-0812">Transmembrane</keyword>
<dbReference type="PANTHER" id="PTHR46382:SF1">
    <property type="entry name" value="PHOSPHATIDATE CYTIDYLYLTRANSFERASE"/>
    <property type="match status" value="1"/>
</dbReference>
<keyword evidence="12 18" id="KW-0548">Nucleotidyltransferase</keyword>
<comment type="similarity">
    <text evidence="5 18">Belongs to the CDS family.</text>
</comment>
<keyword evidence="8" id="KW-1003">Cell membrane</keyword>
<dbReference type="EMBL" id="JAGGLG010000006">
    <property type="protein sequence ID" value="MBP2017691.1"/>
    <property type="molecule type" value="Genomic_DNA"/>
</dbReference>
<dbReference type="RefSeq" id="WP_209465825.1">
    <property type="nucleotide sequence ID" value="NZ_JAGGLG010000006.1"/>
</dbReference>
<accession>A0ABS4JRR7</accession>
<keyword evidence="9" id="KW-0444">Lipid biosynthesis</keyword>
<evidence type="ECO:0000256" key="14">
    <source>
        <dbReference type="ARBA" id="ARBA00023098"/>
    </source>
</evidence>
<evidence type="ECO:0000256" key="16">
    <source>
        <dbReference type="ARBA" id="ARBA00023209"/>
    </source>
</evidence>
<evidence type="ECO:0000256" key="2">
    <source>
        <dbReference type="ARBA" id="ARBA00004651"/>
    </source>
</evidence>
<evidence type="ECO:0000256" key="5">
    <source>
        <dbReference type="ARBA" id="ARBA00010185"/>
    </source>
</evidence>
<evidence type="ECO:0000256" key="10">
    <source>
        <dbReference type="ARBA" id="ARBA00022679"/>
    </source>
</evidence>
<dbReference type="InterPro" id="IPR000374">
    <property type="entry name" value="PC_trans"/>
</dbReference>
<dbReference type="GO" id="GO:0004605">
    <property type="term" value="F:phosphatidate cytidylyltransferase activity"/>
    <property type="evidence" value="ECO:0007669"/>
    <property type="project" value="UniProtKB-EC"/>
</dbReference>
<dbReference type="Pfam" id="PF01148">
    <property type="entry name" value="CTP_transf_1"/>
    <property type="match status" value="1"/>
</dbReference>
<dbReference type="Proteomes" id="UP001519289">
    <property type="component" value="Unassembled WGS sequence"/>
</dbReference>
<dbReference type="PROSITE" id="PS01315">
    <property type="entry name" value="CDS"/>
    <property type="match status" value="1"/>
</dbReference>
<keyword evidence="10 18" id="KW-0808">Transferase</keyword>
<dbReference type="EC" id="2.7.7.41" evidence="6 18"/>
<evidence type="ECO:0000256" key="4">
    <source>
        <dbReference type="ARBA" id="ARBA00005189"/>
    </source>
</evidence>
<keyword evidence="14" id="KW-0443">Lipid metabolism</keyword>
<evidence type="ECO:0000256" key="12">
    <source>
        <dbReference type="ARBA" id="ARBA00022695"/>
    </source>
</evidence>
<comment type="subcellular location">
    <subcellularLocation>
        <location evidence="2">Cell membrane</location>
        <topology evidence="2">Multi-pass membrane protein</topology>
    </subcellularLocation>
</comment>
<comment type="pathway">
    <text evidence="3 18">Phospholipid metabolism; CDP-diacylglycerol biosynthesis; CDP-diacylglycerol from sn-glycerol 3-phosphate: step 3/3.</text>
</comment>
<name>A0ABS4JRR7_9FIRM</name>
<sequence>MLVRILTGLVGIPVFLGLLFLGRWPLLALVTGMGLVAFYEYSRLGRAMGFNPSLPLGGAAVLALLLTAGLMPPDGLYLGAVLALSAMVILSRSLFRPESFSVVDALMTLAGVLYVGLFSHLLLLRRLGGGSGWDVGLAWVGLAFLCTWGADTMAYFVGISLGRHKLAPKISPQKSVEGLLGGVAGAAAVGLLLAPTVGVLHWHGALLGVAIALVATLGDLTESALKRAAGVKDSGRLLPGHGGVLDRFDSSLFVLPFVYYIATLIFGLS</sequence>
<comment type="caution">
    <text evidence="20">The sequence shown here is derived from an EMBL/GenBank/DDBJ whole genome shotgun (WGS) entry which is preliminary data.</text>
</comment>
<keyword evidence="17" id="KW-1208">Phospholipid metabolism</keyword>
<evidence type="ECO:0000256" key="18">
    <source>
        <dbReference type="RuleBase" id="RU003938"/>
    </source>
</evidence>
<evidence type="ECO:0000256" key="19">
    <source>
        <dbReference type="SAM" id="Phobius"/>
    </source>
</evidence>
<reference evidence="20 21" key="1">
    <citation type="submission" date="2021-03" db="EMBL/GenBank/DDBJ databases">
        <title>Genomic Encyclopedia of Type Strains, Phase IV (KMG-IV): sequencing the most valuable type-strain genomes for metagenomic binning, comparative biology and taxonomic classification.</title>
        <authorList>
            <person name="Goeker M."/>
        </authorList>
    </citation>
    <scope>NUCLEOTIDE SEQUENCE [LARGE SCALE GENOMIC DNA]</scope>
    <source>
        <strain evidence="20 21">DSM 27138</strain>
    </source>
</reference>
<evidence type="ECO:0000256" key="13">
    <source>
        <dbReference type="ARBA" id="ARBA00022989"/>
    </source>
</evidence>
<keyword evidence="16" id="KW-0594">Phospholipid biosynthesis</keyword>
<comment type="catalytic activity">
    <reaction evidence="1 18">
        <text>a 1,2-diacyl-sn-glycero-3-phosphate + CTP + H(+) = a CDP-1,2-diacyl-sn-glycerol + diphosphate</text>
        <dbReference type="Rhea" id="RHEA:16229"/>
        <dbReference type="ChEBI" id="CHEBI:15378"/>
        <dbReference type="ChEBI" id="CHEBI:33019"/>
        <dbReference type="ChEBI" id="CHEBI:37563"/>
        <dbReference type="ChEBI" id="CHEBI:58332"/>
        <dbReference type="ChEBI" id="CHEBI:58608"/>
        <dbReference type="EC" id="2.7.7.41"/>
    </reaction>
</comment>